<evidence type="ECO:0000313" key="1">
    <source>
        <dbReference type="EMBL" id="MDP9681621.1"/>
    </source>
</evidence>
<dbReference type="EMBL" id="JAURUD010000001">
    <property type="protein sequence ID" value="MDP9681621.1"/>
    <property type="molecule type" value="Genomic_DNA"/>
</dbReference>
<reference evidence="1 2" key="1">
    <citation type="submission" date="2023-07" db="EMBL/GenBank/DDBJ databases">
        <title>Sequencing the genomes of 1000 actinobacteria strains.</title>
        <authorList>
            <person name="Klenk H.-P."/>
        </authorList>
    </citation>
    <scope>NUCLEOTIDE SEQUENCE [LARGE SCALE GENOMIC DNA]</scope>
    <source>
        <strain evidence="1 2">DSM 40229</strain>
    </source>
</reference>
<name>A0ABT9LGM8_STRGD</name>
<accession>A0ABT9LGM8</accession>
<keyword evidence="2" id="KW-1185">Reference proteome</keyword>
<evidence type="ECO:0008006" key="3">
    <source>
        <dbReference type="Google" id="ProtNLM"/>
    </source>
</evidence>
<sequence length="117" mass="12487">MSAKSRIIGASATGTRVVRVTRPVRSIMRRGTWSQAGWYVIAVQLVGDRGALPCGPEAVRAQGAEAAVQLVRQRSALPRRQDAALVRDHARVAGEAVGRCACPGHAPQFAPSSRRHP</sequence>
<comment type="caution">
    <text evidence="1">The sequence shown here is derived from an EMBL/GenBank/DDBJ whole genome shotgun (WGS) entry which is preliminary data.</text>
</comment>
<protein>
    <recommendedName>
        <fullName evidence="3">Transposase</fullName>
    </recommendedName>
</protein>
<organism evidence="1 2">
    <name type="scientific">Streptomyces griseoviridis</name>
    <dbReference type="NCBI Taxonomy" id="45398"/>
    <lineage>
        <taxon>Bacteria</taxon>
        <taxon>Bacillati</taxon>
        <taxon>Actinomycetota</taxon>
        <taxon>Actinomycetes</taxon>
        <taxon>Kitasatosporales</taxon>
        <taxon>Streptomycetaceae</taxon>
        <taxon>Streptomyces</taxon>
    </lineage>
</organism>
<evidence type="ECO:0000313" key="2">
    <source>
        <dbReference type="Proteomes" id="UP001231675"/>
    </source>
</evidence>
<proteinExistence type="predicted"/>
<dbReference type="Proteomes" id="UP001231675">
    <property type="component" value="Unassembled WGS sequence"/>
</dbReference>
<gene>
    <name evidence="1" type="ORF">J2S47_002123</name>
</gene>